<evidence type="ECO:0000256" key="2">
    <source>
        <dbReference type="ARBA" id="ARBA00022737"/>
    </source>
</evidence>
<dbReference type="InterPro" id="IPR052110">
    <property type="entry name" value="MCFD2-like"/>
</dbReference>
<dbReference type="PANTHER" id="PTHR23104:SF16">
    <property type="entry name" value="MULTIPLE COAGULATION FACTOR DEFICIENCY PROTEIN 2 HOMOLOG"/>
    <property type="match status" value="1"/>
</dbReference>
<dbReference type="InterPro" id="IPR011992">
    <property type="entry name" value="EF-hand-dom_pair"/>
</dbReference>
<reference evidence="4 5" key="1">
    <citation type="submission" date="2019-08" db="EMBL/GenBank/DDBJ databases">
        <authorList>
            <person name="Alioto T."/>
            <person name="Alioto T."/>
            <person name="Gomez Garrido J."/>
        </authorList>
    </citation>
    <scope>NUCLEOTIDE SEQUENCE [LARGE SCALE GENOMIC DNA]</scope>
</reference>
<keyword evidence="5" id="KW-1185">Reference proteome</keyword>
<feature type="signal peptide" evidence="3">
    <location>
        <begin position="1"/>
        <end position="19"/>
    </location>
</feature>
<dbReference type="PANTHER" id="PTHR23104">
    <property type="entry name" value="MULTIPLE COAGULATION FACTOR DEFICIENCY PROTEIN 2 NEURAL STEM CELL DERIVED NEURONAL SURVIVAL PROTEIN"/>
    <property type="match status" value="1"/>
</dbReference>
<dbReference type="AlphaFoldDB" id="A0A5E4NAA8"/>
<accession>A0A5E4NAA8</accession>
<dbReference type="OrthoDB" id="289247at2759"/>
<protein>
    <submittedName>
        <fullName evidence="4">EF-hand domain pair</fullName>
    </submittedName>
</protein>
<name>A0A5E4NAA8_9HEMI</name>
<evidence type="ECO:0000256" key="3">
    <source>
        <dbReference type="SAM" id="SignalP"/>
    </source>
</evidence>
<evidence type="ECO:0000313" key="5">
    <source>
        <dbReference type="Proteomes" id="UP000325440"/>
    </source>
</evidence>
<evidence type="ECO:0000256" key="1">
    <source>
        <dbReference type="ARBA" id="ARBA00022729"/>
    </source>
</evidence>
<gene>
    <name evidence="4" type="ORF">CINCED_3A023316</name>
</gene>
<dbReference type="Gene3D" id="1.10.238.10">
    <property type="entry name" value="EF-hand"/>
    <property type="match status" value="1"/>
</dbReference>
<dbReference type="Proteomes" id="UP000325440">
    <property type="component" value="Unassembled WGS sequence"/>
</dbReference>
<dbReference type="SUPFAM" id="SSF47473">
    <property type="entry name" value="EF-hand"/>
    <property type="match status" value="1"/>
</dbReference>
<evidence type="ECO:0000313" key="4">
    <source>
        <dbReference type="EMBL" id="VVC40039.1"/>
    </source>
</evidence>
<feature type="chain" id="PRO_5023086544" evidence="3">
    <location>
        <begin position="20"/>
        <end position="165"/>
    </location>
</feature>
<keyword evidence="2" id="KW-0677">Repeat</keyword>
<proteinExistence type="predicted"/>
<organism evidence="4 5">
    <name type="scientific">Cinara cedri</name>
    <dbReference type="NCBI Taxonomy" id="506608"/>
    <lineage>
        <taxon>Eukaryota</taxon>
        <taxon>Metazoa</taxon>
        <taxon>Ecdysozoa</taxon>
        <taxon>Arthropoda</taxon>
        <taxon>Hexapoda</taxon>
        <taxon>Insecta</taxon>
        <taxon>Pterygota</taxon>
        <taxon>Neoptera</taxon>
        <taxon>Paraneoptera</taxon>
        <taxon>Hemiptera</taxon>
        <taxon>Sternorrhyncha</taxon>
        <taxon>Aphidomorpha</taxon>
        <taxon>Aphidoidea</taxon>
        <taxon>Aphididae</taxon>
        <taxon>Lachninae</taxon>
        <taxon>Cinara</taxon>
    </lineage>
</organism>
<keyword evidence="1 3" id="KW-0732">Signal</keyword>
<dbReference type="EMBL" id="CABPRJ010001899">
    <property type="protein sequence ID" value="VVC40039.1"/>
    <property type="molecule type" value="Genomic_DNA"/>
</dbReference>
<sequence>MKGLTLLAGLLLLRGIAAGFQRGPHHPRAAVSGEPRIETHHHHQHPKPMSDTKFTQDKPILHDKRHIEEDLGLPEINDRNLTEEELEFRYFIAHDYDKNTMLDGLELMSAFAHNMENYEVSTFKLNLEDYIGLVDQILYEDDTNYDGFLSYTEYVIAKSKLIQNV</sequence>